<dbReference type="InterPro" id="IPR013083">
    <property type="entry name" value="Znf_RING/FYVE/PHD"/>
</dbReference>
<dbReference type="GO" id="GO:0008270">
    <property type="term" value="F:zinc ion binding"/>
    <property type="evidence" value="ECO:0007669"/>
    <property type="project" value="UniProtKB-KW"/>
</dbReference>
<gene>
    <name evidence="4" type="ORF">BS50DRAFT_583952</name>
</gene>
<protein>
    <recommendedName>
        <fullName evidence="3">RING-type domain-containing protein</fullName>
    </recommendedName>
</protein>
<name>A0A2T2P419_CORCC</name>
<evidence type="ECO:0000259" key="3">
    <source>
        <dbReference type="PROSITE" id="PS50089"/>
    </source>
</evidence>
<evidence type="ECO:0000313" key="5">
    <source>
        <dbReference type="Proteomes" id="UP000240883"/>
    </source>
</evidence>
<keyword evidence="1" id="KW-0863">Zinc-finger</keyword>
<dbReference type="Gene3D" id="3.30.40.10">
    <property type="entry name" value="Zinc/RING finger domain, C3HC4 (zinc finger)"/>
    <property type="match status" value="1"/>
</dbReference>
<proteinExistence type="predicted"/>
<sequence>MATRRAIFMRDHTSSALWGNECGICDGVPLTEDILRIVNINGCGHCFDEVCLAVYLQTIPEDEKKCPVCGVVWLPELLSADGSFLTGSLARDGEHEPLIRLLRRLTVDPHTYTTASNTCSDDGSGDENMIAGARTENTASDFQSGNDTASSSVGNQQDDQNEEEVEDPLFLEMHGEPVLQPYENMDMGEDGPLHSSNSLQFNRQTLSHGTDGPNTGSQEFRNWLEERNVRRELQRRERSVRRREAHFLRWETGARYISRVTARQHRQQQQLMARHRRELTRMMHEHREELDALIEHPYMNFDDA</sequence>
<feature type="compositionally biased region" description="Polar residues" evidence="2">
    <location>
        <begin position="137"/>
        <end position="154"/>
    </location>
</feature>
<dbReference type="AlphaFoldDB" id="A0A2T2P419"/>
<dbReference type="PROSITE" id="PS50089">
    <property type="entry name" value="ZF_RING_2"/>
    <property type="match status" value="1"/>
</dbReference>
<reference evidence="4 5" key="1">
    <citation type="journal article" date="2018" name="Front. Microbiol.">
        <title>Genome-Wide Analysis of Corynespora cassiicola Leaf Fall Disease Putative Effectors.</title>
        <authorList>
            <person name="Lopez D."/>
            <person name="Ribeiro S."/>
            <person name="Label P."/>
            <person name="Fumanal B."/>
            <person name="Venisse J.S."/>
            <person name="Kohler A."/>
            <person name="de Oliveira R.R."/>
            <person name="Labutti K."/>
            <person name="Lipzen A."/>
            <person name="Lail K."/>
            <person name="Bauer D."/>
            <person name="Ohm R.A."/>
            <person name="Barry K.W."/>
            <person name="Spatafora J."/>
            <person name="Grigoriev I.V."/>
            <person name="Martin F.M."/>
            <person name="Pujade-Renaud V."/>
        </authorList>
    </citation>
    <scope>NUCLEOTIDE SEQUENCE [LARGE SCALE GENOMIC DNA]</scope>
    <source>
        <strain evidence="4 5">Philippines</strain>
    </source>
</reference>
<feature type="domain" description="RING-type" evidence="3">
    <location>
        <begin position="22"/>
        <end position="69"/>
    </location>
</feature>
<keyword evidence="1" id="KW-0862">Zinc</keyword>
<dbReference type="SUPFAM" id="SSF57850">
    <property type="entry name" value="RING/U-box"/>
    <property type="match status" value="1"/>
</dbReference>
<dbReference type="Proteomes" id="UP000240883">
    <property type="component" value="Unassembled WGS sequence"/>
</dbReference>
<keyword evidence="5" id="KW-1185">Reference proteome</keyword>
<evidence type="ECO:0000256" key="1">
    <source>
        <dbReference type="PROSITE-ProRule" id="PRU00175"/>
    </source>
</evidence>
<keyword evidence="1" id="KW-0479">Metal-binding</keyword>
<feature type="region of interest" description="Disordered" evidence="2">
    <location>
        <begin position="137"/>
        <end position="166"/>
    </location>
</feature>
<dbReference type="OrthoDB" id="8062037at2759"/>
<dbReference type="EMBL" id="KZ678130">
    <property type="protein sequence ID" value="PSN72411.1"/>
    <property type="molecule type" value="Genomic_DNA"/>
</dbReference>
<accession>A0A2T2P419</accession>
<organism evidence="4 5">
    <name type="scientific">Corynespora cassiicola Philippines</name>
    <dbReference type="NCBI Taxonomy" id="1448308"/>
    <lineage>
        <taxon>Eukaryota</taxon>
        <taxon>Fungi</taxon>
        <taxon>Dikarya</taxon>
        <taxon>Ascomycota</taxon>
        <taxon>Pezizomycotina</taxon>
        <taxon>Dothideomycetes</taxon>
        <taxon>Pleosporomycetidae</taxon>
        <taxon>Pleosporales</taxon>
        <taxon>Corynesporascaceae</taxon>
        <taxon>Corynespora</taxon>
    </lineage>
</organism>
<evidence type="ECO:0000256" key="2">
    <source>
        <dbReference type="SAM" id="MobiDB-lite"/>
    </source>
</evidence>
<dbReference type="InterPro" id="IPR001841">
    <property type="entry name" value="Znf_RING"/>
</dbReference>
<evidence type="ECO:0000313" key="4">
    <source>
        <dbReference type="EMBL" id="PSN72411.1"/>
    </source>
</evidence>